<protein>
    <submittedName>
        <fullName evidence="2">Uncharacterized protein</fullName>
    </submittedName>
</protein>
<feature type="region of interest" description="Disordered" evidence="1">
    <location>
        <begin position="385"/>
        <end position="413"/>
    </location>
</feature>
<proteinExistence type="predicted"/>
<evidence type="ECO:0000313" key="3">
    <source>
        <dbReference type="Proteomes" id="UP000001307"/>
    </source>
</evidence>
<organism evidence="2">
    <name type="scientific">Oikopleura dioica</name>
    <name type="common">Tunicate</name>
    <dbReference type="NCBI Taxonomy" id="34765"/>
    <lineage>
        <taxon>Eukaryota</taxon>
        <taxon>Metazoa</taxon>
        <taxon>Chordata</taxon>
        <taxon>Tunicata</taxon>
        <taxon>Appendicularia</taxon>
        <taxon>Copelata</taxon>
        <taxon>Oikopleuridae</taxon>
        <taxon>Oikopleura</taxon>
    </lineage>
</organism>
<feature type="region of interest" description="Disordered" evidence="1">
    <location>
        <begin position="38"/>
        <end position="77"/>
    </location>
</feature>
<reference evidence="2" key="1">
    <citation type="journal article" date="2010" name="Science">
        <title>Plasticity of animal genome architecture unmasked by rapid evolution of a pelagic tunicate.</title>
        <authorList>
            <person name="Denoeud F."/>
            <person name="Henriet S."/>
            <person name="Mungpakdee S."/>
            <person name="Aury J.M."/>
            <person name="Da Silva C."/>
            <person name="Brinkmann H."/>
            <person name="Mikhaleva J."/>
            <person name="Olsen L.C."/>
            <person name="Jubin C."/>
            <person name="Canestro C."/>
            <person name="Bouquet J.M."/>
            <person name="Danks G."/>
            <person name="Poulain J."/>
            <person name="Campsteijn C."/>
            <person name="Adamski M."/>
            <person name="Cross I."/>
            <person name="Yadetie F."/>
            <person name="Muffato M."/>
            <person name="Louis A."/>
            <person name="Butcher S."/>
            <person name="Tsagkogeorga G."/>
            <person name="Konrad A."/>
            <person name="Singh S."/>
            <person name="Jensen M.F."/>
            <person name="Cong E.H."/>
            <person name="Eikeseth-Otteraa H."/>
            <person name="Noel B."/>
            <person name="Anthouard V."/>
            <person name="Porcel B.M."/>
            <person name="Kachouri-Lafond R."/>
            <person name="Nishino A."/>
            <person name="Ugolini M."/>
            <person name="Chourrout P."/>
            <person name="Nishida H."/>
            <person name="Aasland R."/>
            <person name="Huzurbazar S."/>
            <person name="Westhof E."/>
            <person name="Delsuc F."/>
            <person name="Lehrach H."/>
            <person name="Reinhardt R."/>
            <person name="Weissenbach J."/>
            <person name="Roy S.W."/>
            <person name="Artiguenave F."/>
            <person name="Postlethwait J.H."/>
            <person name="Manak J.R."/>
            <person name="Thompson E.M."/>
            <person name="Jaillon O."/>
            <person name="Du Pasquier L."/>
            <person name="Boudinot P."/>
            <person name="Liberles D.A."/>
            <person name="Volff J.N."/>
            <person name="Philippe H."/>
            <person name="Lenhard B."/>
            <person name="Roest Crollius H."/>
            <person name="Wincker P."/>
            <person name="Chourrout D."/>
        </authorList>
    </citation>
    <scope>NUCLEOTIDE SEQUENCE [LARGE SCALE GENOMIC DNA]</scope>
</reference>
<dbReference type="EMBL" id="FN653068">
    <property type="protein sequence ID" value="CBY10861.1"/>
    <property type="molecule type" value="Genomic_DNA"/>
</dbReference>
<dbReference type="InParanoid" id="E4XLA0"/>
<feature type="region of interest" description="Disordered" evidence="1">
    <location>
        <begin position="439"/>
        <end position="475"/>
    </location>
</feature>
<sequence>MSHSKMSKPRDGQWAWNRFRNDPELWIQIYHGNPFEHLHDPRVADQNQPEPTTSLLGGPPPTLLGTAEGNPDPASVQDRVQHDSELYGLVFGRLTQRPSSPDTCFRNPEGEDTLDLQYRTAPMADFCPYVERKPEHQLHFDVLNETQLRIFLTAEAKASNSTDWFRAGYCYSEYHGAEQRKRAGDLSNTDHQGLEYNFRLRVLENTAGPVAERFTPAELEICEYIISSLMYSTDPRSRFFRRDLLRLNEKNNLSLQSFGMQVLTGTRQFVDSHGISRNESPSEVVLRLSKFGNFVPLQAHREIFRKVMGKDQNLTVDDYLLNPVDAGRLGTSLLIMPRYQRDLLILQGVYGGASHGTLMATTTETTRSFKSFEFCLASSDIPSTETTDRRVTSLQQSTDRLSETSRRSASAKAQVYRAAHSGLPSLSVKPGIAHIPDVETEAGSDAPTSSSLLSVPSQTDHSTLPDSAPSTDSNSVNFAAYDELDAEFPEIRTENLPLHKYSSWVFLLHRARSLTHESMDASSLGASPPPTHPSVESYEIPVIHGCVTDPRNSDYVYDSANEVSDNSILQIGPIGSDRPAAPPFRPPPEAFPLTNSQRRKVIAEFGRLQKFGDPGPMSDSESDLSSITDISLASSANSQRHLKDLLWNFQQRILQKGTRLELFYLAMSDDTAGFLGHARCLQRLTPQQKRAVIGPFTTAEKLKFQQRFNPTRQPGTPRHEVFEALYQLQVPDTSEDFTQFVSQDPPPPAFAYIAAREARESRPVYQEPLRSDQLVENNECGYPTESIASTASFGSEPETISQLPGVVQMPDPETWPHQPRHRTFLDQLSAMPEPEEPQDFDGYLNDIHEALHYDPLRLSPDDFDPPNELVAAQFQTPISKWFSGQQLSREFTPPQTIQLDLQSQLDGSEAPRIAYYDQPGYLVFPHDNLADPEPPVRNQTRTVLRKQQKIADAVPEETTLADYEANVTYFTTVPVPSRQRRCLFVCPPTVVPCFAESHTRGTRSAARSKRQVPPRTHQTYLVHPILAQCVSSVFDFTADFYQLYHHREVTRWQRDGFVSPTQLPKEYPPSLPTVADKIQLDPATTLPFFPAGTVSKLLKLCFIPRTASDGYRALLESQIDDKYSKTYPQILKKLRGNVNSDHISAQSLEGYGFHEFDRRFSPQSDSHPAILSPQLFIEKIPFLEPSMFAPSSRRHWCLLLPDVDSHSWGPLSSFTILCGRAETLQRLMSLCAPEKIPVGRAGIQYLQASRPGVPNGFALTMAIGGVRPYTPRSILPKISPRWNLKLSARLNIAFFQGLVERVTLAQAQAKGINGDEYQRVLADLENVDKYYETVTDHTGSQLRRRRRDVYPPSLVGLHRPIYSTPKKIGAEPRLLYFERILWPGAGFISKVLNTTPNVVTKINGREKDTSTGGPRLILVHRGPIEKEFLECFLALPAFFMQQSDRIYTRCREDNPGSPELLREFSLSPLTFSPDMCPPLWTVRLHRLQNFLGRDFYLAAEQVIHHLELDHEVYPLSSFSPDDDAYLKRLCPYRVPHLEPQAESLVRVDSNGTVVYRAEELQEIQEASETMPTDQPASVSSVGTCYARHVAAETRDWRPLYEEPSEGNNGILSRKTYVRLLDNLP</sequence>
<feature type="compositionally biased region" description="Polar residues" evidence="1">
    <location>
        <begin position="446"/>
        <end position="475"/>
    </location>
</feature>
<name>E4XLA0_OIKDI</name>
<keyword evidence="3" id="KW-1185">Reference proteome</keyword>
<evidence type="ECO:0000313" key="2">
    <source>
        <dbReference type="EMBL" id="CBY10861.1"/>
    </source>
</evidence>
<accession>E4XLA0</accession>
<dbReference type="Proteomes" id="UP000001307">
    <property type="component" value="Unassembled WGS sequence"/>
</dbReference>
<gene>
    <name evidence="2" type="ORF">GSOID_T00014474001</name>
</gene>
<evidence type="ECO:0000256" key="1">
    <source>
        <dbReference type="SAM" id="MobiDB-lite"/>
    </source>
</evidence>